<dbReference type="InterPro" id="IPR011611">
    <property type="entry name" value="PfkB_dom"/>
</dbReference>
<feature type="domain" description="Carbohydrate kinase PfkB" evidence="3">
    <location>
        <begin position="164"/>
        <end position="264"/>
    </location>
</feature>
<dbReference type="GO" id="GO:0016301">
    <property type="term" value="F:kinase activity"/>
    <property type="evidence" value="ECO:0007669"/>
    <property type="project" value="UniProtKB-KW"/>
</dbReference>
<reference evidence="4 5" key="1">
    <citation type="submission" date="2016-04" db="EMBL/GenBank/DDBJ databases">
        <title>Genome analysis of Thermosulfurimonas dismutans, the first thermophilic sulfur-disproportionating bacterium of the phylum Thermodesulfobacteria.</title>
        <authorList>
            <person name="Mardanov A.V."/>
            <person name="Beletsky A.V."/>
            <person name="Kadnikov V.V."/>
            <person name="Slobodkin A.I."/>
            <person name="Ravin N.V."/>
        </authorList>
    </citation>
    <scope>NUCLEOTIDE SEQUENCE [LARGE SCALE GENOMIC DNA]</scope>
    <source>
        <strain evidence="4 5">S95</strain>
    </source>
</reference>
<dbReference type="Gene3D" id="3.40.1190.20">
    <property type="match status" value="1"/>
</dbReference>
<keyword evidence="5" id="KW-1185">Reference proteome</keyword>
<dbReference type="STRING" id="999894.TDIS_1636"/>
<dbReference type="EMBL" id="LWLG01000013">
    <property type="protein sequence ID" value="OAQ20281.1"/>
    <property type="molecule type" value="Genomic_DNA"/>
</dbReference>
<dbReference type="RefSeq" id="WP_068671162.1">
    <property type="nucleotide sequence ID" value="NZ_LWLG01000013.1"/>
</dbReference>
<protein>
    <submittedName>
        <fullName evidence="4">PfkB domain protein</fullName>
    </submittedName>
</protein>
<dbReference type="SUPFAM" id="SSF53613">
    <property type="entry name" value="Ribokinase-like"/>
    <property type="match status" value="1"/>
</dbReference>
<dbReference type="PANTHER" id="PTHR10584">
    <property type="entry name" value="SUGAR KINASE"/>
    <property type="match status" value="1"/>
</dbReference>
<dbReference type="Pfam" id="PF00294">
    <property type="entry name" value="PfkB"/>
    <property type="match status" value="1"/>
</dbReference>
<comment type="caution">
    <text evidence="4">The sequence shown here is derived from an EMBL/GenBank/DDBJ whole genome shotgun (WGS) entry which is preliminary data.</text>
</comment>
<name>A0A179D3A2_9BACT</name>
<gene>
    <name evidence="4" type="ORF">TDIS_1636</name>
</gene>
<proteinExistence type="predicted"/>
<evidence type="ECO:0000256" key="1">
    <source>
        <dbReference type="ARBA" id="ARBA00022679"/>
    </source>
</evidence>
<dbReference type="PANTHER" id="PTHR10584:SF166">
    <property type="entry name" value="RIBOKINASE"/>
    <property type="match status" value="1"/>
</dbReference>
<keyword evidence="2" id="KW-0418">Kinase</keyword>
<accession>A0A179D3A2</accession>
<dbReference type="Proteomes" id="UP000078390">
    <property type="component" value="Unassembled WGS sequence"/>
</dbReference>
<dbReference type="AlphaFoldDB" id="A0A179D3A2"/>
<dbReference type="InterPro" id="IPR029056">
    <property type="entry name" value="Ribokinase-like"/>
</dbReference>
<evidence type="ECO:0000313" key="4">
    <source>
        <dbReference type="EMBL" id="OAQ20281.1"/>
    </source>
</evidence>
<organism evidence="4 5">
    <name type="scientific">Thermosulfurimonas dismutans</name>
    <dbReference type="NCBI Taxonomy" id="999894"/>
    <lineage>
        <taxon>Bacteria</taxon>
        <taxon>Pseudomonadati</taxon>
        <taxon>Thermodesulfobacteriota</taxon>
        <taxon>Thermodesulfobacteria</taxon>
        <taxon>Thermodesulfobacteriales</taxon>
        <taxon>Thermodesulfobacteriaceae</taxon>
        <taxon>Thermosulfurimonas</taxon>
    </lineage>
</organism>
<dbReference type="OrthoDB" id="9776822at2"/>
<evidence type="ECO:0000256" key="2">
    <source>
        <dbReference type="ARBA" id="ARBA00022777"/>
    </source>
</evidence>
<sequence length="282" mass="31132">MARYLLLGHITRDLVPKGGFRFGGAVLYAGLMVRRLGFETHVITASAEDPEELKNLFPELFIHNQISPETTVFENQETPYGRRQKVHARAKPLDFSLLNRPIETDVLHLAPILDEVPIEGKVYVELFRFRFLVGNPQGWFRRVAPDGAVIHARPDLSKAPHFHALVLSEEDLSADPEGLLKELKNISEILVLTRGAEGASLFINSNSKEKFVPARKVEVVDPTGAGDILAGAFFAFLYRGKSPEEALEKAIRMAAIGVSRPGLSGVPNFNEIGSLLSSLDQV</sequence>
<evidence type="ECO:0000259" key="3">
    <source>
        <dbReference type="Pfam" id="PF00294"/>
    </source>
</evidence>
<evidence type="ECO:0000313" key="5">
    <source>
        <dbReference type="Proteomes" id="UP000078390"/>
    </source>
</evidence>
<keyword evidence="1" id="KW-0808">Transferase</keyword>